<gene>
    <name evidence="1" type="ORF">N4264_15615</name>
</gene>
<accession>A0ABY6BC14</accession>
<name>A0ABY6BC14_9GAMM</name>
<proteinExistence type="predicted"/>
<evidence type="ECO:0008006" key="3">
    <source>
        <dbReference type="Google" id="ProtNLM"/>
    </source>
</evidence>
<dbReference type="RefSeq" id="WP_261693160.1">
    <property type="nucleotide sequence ID" value="NZ_CP104694.1"/>
</dbReference>
<keyword evidence="2" id="KW-1185">Reference proteome</keyword>
<organism evidence="1 2">
    <name type="scientific">Tahibacter amnicola</name>
    <dbReference type="NCBI Taxonomy" id="2976241"/>
    <lineage>
        <taxon>Bacteria</taxon>
        <taxon>Pseudomonadati</taxon>
        <taxon>Pseudomonadota</taxon>
        <taxon>Gammaproteobacteria</taxon>
        <taxon>Lysobacterales</taxon>
        <taxon>Rhodanobacteraceae</taxon>
        <taxon>Tahibacter</taxon>
    </lineage>
</organism>
<sequence length="108" mass="12076">MEAILLLRAEPSTAWDSTRLAQRLYLLDKRADQLLRDLAELRIAEQCAPGPSCYRYLPATPELTHLVDALADTYAKHLIDVTHLIHGTPSVVAETFAAAFRFSKDRGL</sequence>
<dbReference type="EMBL" id="CP104694">
    <property type="protein sequence ID" value="UXI66176.1"/>
    <property type="molecule type" value="Genomic_DNA"/>
</dbReference>
<protein>
    <recommendedName>
        <fullName evidence="3">Transcriptional regulator</fullName>
    </recommendedName>
</protein>
<evidence type="ECO:0000313" key="2">
    <source>
        <dbReference type="Proteomes" id="UP001064632"/>
    </source>
</evidence>
<reference evidence="1" key="1">
    <citation type="submission" date="2022-09" db="EMBL/GenBank/DDBJ databases">
        <title>Tahibacter sp. nov., isolated from a fresh water.</title>
        <authorList>
            <person name="Baek J.H."/>
            <person name="Lee J.K."/>
            <person name="Kim J.M."/>
            <person name="Jeon C.O."/>
        </authorList>
    </citation>
    <scope>NUCLEOTIDE SEQUENCE</scope>
    <source>
        <strain evidence="1">W38</strain>
    </source>
</reference>
<evidence type="ECO:0000313" key="1">
    <source>
        <dbReference type="EMBL" id="UXI66176.1"/>
    </source>
</evidence>
<dbReference type="Proteomes" id="UP001064632">
    <property type="component" value="Chromosome"/>
</dbReference>